<dbReference type="EMBL" id="AP018005">
    <property type="protein sequence ID" value="BBB15257.1"/>
    <property type="molecule type" value="Genomic_DNA"/>
</dbReference>
<dbReference type="RefSeq" id="WP_126322727.1">
    <property type="nucleotide sequence ID" value="NZ_AP018005.1"/>
</dbReference>
<evidence type="ECO:0000313" key="2">
    <source>
        <dbReference type="EMBL" id="BBB15257.1"/>
    </source>
</evidence>
<dbReference type="InterPro" id="IPR039418">
    <property type="entry name" value="LexA-like"/>
</dbReference>
<dbReference type="SUPFAM" id="SSF47413">
    <property type="entry name" value="lambda repressor-like DNA-binding domains"/>
    <property type="match status" value="1"/>
</dbReference>
<organism evidence="2 3">
    <name type="scientific">Candidatus Rickettsiella viridis</name>
    <dbReference type="NCBI Taxonomy" id="676208"/>
    <lineage>
        <taxon>Bacteria</taxon>
        <taxon>Pseudomonadati</taxon>
        <taxon>Pseudomonadota</taxon>
        <taxon>Gammaproteobacteria</taxon>
        <taxon>Legionellales</taxon>
        <taxon>Coxiellaceae</taxon>
        <taxon>Rickettsiella</taxon>
    </lineage>
</organism>
<evidence type="ECO:0000313" key="3">
    <source>
        <dbReference type="Proteomes" id="UP000282483"/>
    </source>
</evidence>
<keyword evidence="3" id="KW-1185">Reference proteome</keyword>
<dbReference type="InterPro" id="IPR015927">
    <property type="entry name" value="Peptidase_S24_S26A/B/C"/>
</dbReference>
<dbReference type="Gene3D" id="2.10.109.10">
    <property type="entry name" value="Umud Fragment, subunit A"/>
    <property type="match status" value="1"/>
</dbReference>
<dbReference type="SMART" id="SM00530">
    <property type="entry name" value="HTH_XRE"/>
    <property type="match status" value="1"/>
</dbReference>
<dbReference type="InterPro" id="IPR010982">
    <property type="entry name" value="Lambda_DNA-bd_dom_sf"/>
</dbReference>
<dbReference type="Gene3D" id="1.10.260.40">
    <property type="entry name" value="lambda repressor-like DNA-binding domains"/>
    <property type="match status" value="1"/>
</dbReference>
<dbReference type="SUPFAM" id="SSF51306">
    <property type="entry name" value="LexA/Signal peptidase"/>
    <property type="match status" value="1"/>
</dbReference>
<dbReference type="GO" id="GO:0003677">
    <property type="term" value="F:DNA binding"/>
    <property type="evidence" value="ECO:0007669"/>
    <property type="project" value="InterPro"/>
</dbReference>
<dbReference type="Pfam" id="PF00717">
    <property type="entry name" value="Peptidase_S24"/>
    <property type="match status" value="1"/>
</dbReference>
<dbReference type="PROSITE" id="PS50943">
    <property type="entry name" value="HTH_CROC1"/>
    <property type="match status" value="1"/>
</dbReference>
<gene>
    <name evidence="2" type="ORF">RVIR1_07680</name>
</gene>
<dbReference type="Proteomes" id="UP000282483">
    <property type="component" value="Chromosome"/>
</dbReference>
<name>A0A2Z5V7A1_9COXI</name>
<dbReference type="InterPro" id="IPR036286">
    <property type="entry name" value="LexA/Signal_pep-like_sf"/>
</dbReference>
<dbReference type="OrthoDB" id="9791537at2"/>
<protein>
    <submittedName>
        <fullName evidence="2">Peptidase family S24</fullName>
    </submittedName>
</protein>
<sequence length="214" mass="24706">MKKSYTETKGYRLRLARKAKGLTQIQLAKEVKTTQQTIHDYEKNKRGSYADTNLLVNISNTCSVTVDWILTGKSMKNNQLTIPILPSPKSFLAWFQQNISDFYKHKQKVGFYLEDNSMVSEKINSDSFKPRDIIIISPNKCPAPNDYVIAITASKESPILFRQLLFRKNNYLLKPLNSKYASILFEPPIKIIAVMIEQRKLFRNKNIIPYLQGP</sequence>
<dbReference type="AlphaFoldDB" id="A0A2Z5V7A1"/>
<dbReference type="CDD" id="cd06529">
    <property type="entry name" value="S24_LexA-like"/>
    <property type="match status" value="1"/>
</dbReference>
<dbReference type="Pfam" id="PF12844">
    <property type="entry name" value="HTH_19"/>
    <property type="match status" value="1"/>
</dbReference>
<evidence type="ECO:0000259" key="1">
    <source>
        <dbReference type="PROSITE" id="PS50943"/>
    </source>
</evidence>
<dbReference type="CDD" id="cd00093">
    <property type="entry name" value="HTH_XRE"/>
    <property type="match status" value="1"/>
</dbReference>
<dbReference type="InterPro" id="IPR001387">
    <property type="entry name" value="Cro/C1-type_HTH"/>
</dbReference>
<feature type="domain" description="HTH cro/C1-type" evidence="1">
    <location>
        <begin position="13"/>
        <end position="69"/>
    </location>
</feature>
<accession>A0A2Z5V7A1</accession>
<reference evidence="2 3" key="1">
    <citation type="submission" date="2017-03" db="EMBL/GenBank/DDBJ databases">
        <title>The genome sequence of Candidatus Rickettsiella viridis.</title>
        <authorList>
            <person name="Nikoh N."/>
            <person name="Tsuchida T."/>
            <person name="Yamaguchi K."/>
            <person name="Maeda T."/>
            <person name="Shigenobu S."/>
            <person name="Fukatsu T."/>
        </authorList>
    </citation>
    <scope>NUCLEOTIDE SEQUENCE [LARGE SCALE GENOMIC DNA]</scope>
    <source>
        <strain evidence="2 3">Ap-RA04</strain>
    </source>
</reference>
<proteinExistence type="predicted"/>
<dbReference type="KEGG" id="rvi:RVIR1_07680"/>